<feature type="region of interest" description="Disordered" evidence="1">
    <location>
        <begin position="393"/>
        <end position="418"/>
    </location>
</feature>
<evidence type="ECO:0000313" key="4">
    <source>
        <dbReference type="Proteomes" id="UP000054560"/>
    </source>
</evidence>
<dbReference type="OrthoDB" id="418495at2759"/>
<dbReference type="PANTHER" id="PTHR46361">
    <property type="entry name" value="ELECTRON CARRIER/ PROTEIN DISULFIDE OXIDOREDUCTASE"/>
    <property type="match status" value="1"/>
</dbReference>
<gene>
    <name evidence="3" type="ORF">SARC_03406</name>
</gene>
<dbReference type="EMBL" id="KQ241769">
    <property type="protein sequence ID" value="KNC84361.1"/>
    <property type="molecule type" value="Genomic_DNA"/>
</dbReference>
<proteinExistence type="predicted"/>
<evidence type="ECO:0000256" key="1">
    <source>
        <dbReference type="SAM" id="MobiDB-lite"/>
    </source>
</evidence>
<protein>
    <recommendedName>
        <fullName evidence="2">DUF547 domain-containing protein</fullName>
    </recommendedName>
</protein>
<dbReference type="GeneID" id="25903910"/>
<name>A0A0L0G674_9EUKA</name>
<organism evidence="3 4">
    <name type="scientific">Sphaeroforma arctica JP610</name>
    <dbReference type="NCBI Taxonomy" id="667725"/>
    <lineage>
        <taxon>Eukaryota</taxon>
        <taxon>Ichthyosporea</taxon>
        <taxon>Ichthyophonida</taxon>
        <taxon>Sphaeroforma</taxon>
    </lineage>
</organism>
<dbReference type="PANTHER" id="PTHR46361:SF3">
    <property type="entry name" value="ELECTRON CARRIER_ PROTEIN DISULFIDE OXIDOREDUCTASE"/>
    <property type="match status" value="1"/>
</dbReference>
<accession>A0A0L0G674</accession>
<evidence type="ECO:0000313" key="3">
    <source>
        <dbReference type="EMBL" id="KNC84361.1"/>
    </source>
</evidence>
<dbReference type="Proteomes" id="UP000054560">
    <property type="component" value="Unassembled WGS sequence"/>
</dbReference>
<dbReference type="RefSeq" id="XP_014158263.1">
    <property type="nucleotide sequence ID" value="XM_014302788.1"/>
</dbReference>
<dbReference type="Pfam" id="PF04784">
    <property type="entry name" value="DUF547"/>
    <property type="match status" value="1"/>
</dbReference>
<keyword evidence="4" id="KW-1185">Reference proteome</keyword>
<dbReference type="AlphaFoldDB" id="A0A0L0G674"/>
<sequence>MLPEPIDKKERSSMQLVCDAKQTYTISFHGMYVDFMKWKGVNFPGMRDVEISSLIGKIALRMVAYTVPRAYEGPHTEALKKYCFCFEMRNNGEDILYPPEDNISVQSSTFSNVYADVVSKPVPKAVMEQRILEMTKRASIMELEEIPNNSITVDCNMYLLGSSANYGVWFVLKVTHEKGQSWAVLRPAESFCELEDLHNRLNKAETASDSAGFTEFRISSFYHSGKRNADCTIPLSEILLCHPCDTNPFEGAFLEVHTLGIVYYIAYSTAAIRDQWMNKIQAQTSAVLAASFSQGSIQLKDDQSMIASLSASARANFGGLQKTHTLGHAHQGSRARIKNKAKRISSSAHDKVLKPIKHVAGRGRDKGSTGDLDKLGKISDSLMTYNSEASMHNTTPILSNNATPEPSEPPSLNGSMSEFEGSSAAIPITGAPTDDTLEVSLHPLPRTPEPIDSPNAARQKCTTKVHSHKLSTASAHLDDSQTVVVSNIAPAMVGRNQRSSSVATAPLESVDENLSSTFLEPENPADMYLVRSKSRWKSNRIILNNRLIYFELLQPLTHPCALISAALLLVLGLNQNSSKSMIVSYLDCVSALKRISLQQLAVMDPSERKAFFLNLYHCIVAHYLLVMGTPSSTRRGISEFYDECSMQVGKNVFSLSEIENGILRAAMTPPKKSMRYNPQKAISNELRQILGAQQVDPRLAMAVNYGTKTCGQSVFIYSDDPDVLDSQLNSAARIFIQRNVMVDTKRNTVTLPKVFEVYSADFGATKLEMLDVLRKYADKYTAQEIGKVCEVMREKDAKFKKGDISWINNLDLREGRLAHLDSSN</sequence>
<evidence type="ECO:0000259" key="2">
    <source>
        <dbReference type="Pfam" id="PF04784"/>
    </source>
</evidence>
<feature type="domain" description="DUF547" evidence="2">
    <location>
        <begin position="603"/>
        <end position="736"/>
    </location>
</feature>
<reference evidence="3 4" key="1">
    <citation type="submission" date="2011-02" db="EMBL/GenBank/DDBJ databases">
        <title>The Genome Sequence of Sphaeroforma arctica JP610.</title>
        <authorList>
            <consortium name="The Broad Institute Genome Sequencing Platform"/>
            <person name="Russ C."/>
            <person name="Cuomo C."/>
            <person name="Young S.K."/>
            <person name="Zeng Q."/>
            <person name="Gargeya S."/>
            <person name="Alvarado L."/>
            <person name="Berlin A."/>
            <person name="Chapman S.B."/>
            <person name="Chen Z."/>
            <person name="Freedman E."/>
            <person name="Gellesch M."/>
            <person name="Goldberg J."/>
            <person name="Griggs A."/>
            <person name="Gujja S."/>
            <person name="Heilman E."/>
            <person name="Heiman D."/>
            <person name="Howarth C."/>
            <person name="Mehta T."/>
            <person name="Neiman D."/>
            <person name="Pearson M."/>
            <person name="Roberts A."/>
            <person name="Saif S."/>
            <person name="Shea T."/>
            <person name="Shenoy N."/>
            <person name="Sisk P."/>
            <person name="Stolte C."/>
            <person name="Sykes S."/>
            <person name="White J."/>
            <person name="Yandava C."/>
            <person name="Burger G."/>
            <person name="Gray M.W."/>
            <person name="Holland P.W.H."/>
            <person name="King N."/>
            <person name="Lang F.B.F."/>
            <person name="Roger A.J."/>
            <person name="Ruiz-Trillo I."/>
            <person name="Haas B."/>
            <person name="Nusbaum C."/>
            <person name="Birren B."/>
        </authorList>
    </citation>
    <scope>NUCLEOTIDE SEQUENCE [LARGE SCALE GENOMIC DNA]</scope>
    <source>
        <strain evidence="3 4">JP610</strain>
    </source>
</reference>
<feature type="compositionally biased region" description="Polar residues" evidence="1">
    <location>
        <begin position="393"/>
        <end position="416"/>
    </location>
</feature>
<dbReference type="STRING" id="667725.A0A0L0G674"/>
<dbReference type="InterPro" id="IPR006869">
    <property type="entry name" value="DUF547"/>
</dbReference>
<dbReference type="eggNOG" id="ENOG502QS72">
    <property type="taxonomic scope" value="Eukaryota"/>
</dbReference>